<keyword evidence="4" id="KW-1185">Reference proteome</keyword>
<dbReference type="RefSeq" id="WP_155440373.1">
    <property type="nucleotide sequence ID" value="NZ_WNLA01000013.1"/>
</dbReference>
<evidence type="ECO:0000256" key="1">
    <source>
        <dbReference type="SAM" id="SignalP"/>
    </source>
</evidence>
<name>A0A6L6Q2D8_9BURK</name>
<gene>
    <name evidence="3" type="ORF">GM668_18155</name>
</gene>
<dbReference type="EMBL" id="WNLA01000013">
    <property type="protein sequence ID" value="MTW04007.1"/>
    <property type="molecule type" value="Genomic_DNA"/>
</dbReference>
<evidence type="ECO:0000313" key="3">
    <source>
        <dbReference type="EMBL" id="MTW04007.1"/>
    </source>
</evidence>
<dbReference type="NCBIfam" id="TIGR02595">
    <property type="entry name" value="PEP_CTERM"/>
    <property type="match status" value="1"/>
</dbReference>
<accession>A0A6L6Q2D8</accession>
<dbReference type="Pfam" id="PF07589">
    <property type="entry name" value="PEP-CTERM"/>
    <property type="match status" value="1"/>
</dbReference>
<comment type="caution">
    <text evidence="3">The sequence shown here is derived from an EMBL/GenBank/DDBJ whole genome shotgun (WGS) entry which is preliminary data.</text>
</comment>
<dbReference type="Proteomes" id="UP000484015">
    <property type="component" value="Unassembled WGS sequence"/>
</dbReference>
<keyword evidence="1" id="KW-0732">Signal</keyword>
<feature type="domain" description="Ice-binding protein C-terminal" evidence="2">
    <location>
        <begin position="224"/>
        <end position="248"/>
    </location>
</feature>
<dbReference type="InterPro" id="IPR013424">
    <property type="entry name" value="Ice-binding_C"/>
</dbReference>
<dbReference type="AlphaFoldDB" id="A0A6L6Q2D8"/>
<feature type="chain" id="PRO_5026871723" evidence="1">
    <location>
        <begin position="29"/>
        <end position="252"/>
    </location>
</feature>
<proteinExistence type="predicted"/>
<feature type="signal peptide" evidence="1">
    <location>
        <begin position="1"/>
        <end position="28"/>
    </location>
</feature>
<evidence type="ECO:0000259" key="2">
    <source>
        <dbReference type="Pfam" id="PF07589"/>
    </source>
</evidence>
<protein>
    <submittedName>
        <fullName evidence="3">PEP-CTERM sorting domain-containing protein</fullName>
    </submittedName>
</protein>
<organism evidence="3 4">
    <name type="scientific">Pseudoduganella ginsengisoli</name>
    <dbReference type="NCBI Taxonomy" id="1462440"/>
    <lineage>
        <taxon>Bacteria</taxon>
        <taxon>Pseudomonadati</taxon>
        <taxon>Pseudomonadota</taxon>
        <taxon>Betaproteobacteria</taxon>
        <taxon>Burkholderiales</taxon>
        <taxon>Oxalobacteraceae</taxon>
        <taxon>Telluria group</taxon>
        <taxon>Pseudoduganella</taxon>
    </lineage>
</organism>
<dbReference type="NCBIfam" id="NF038120">
    <property type="entry name" value="PEP_CTERM_QFxxD"/>
    <property type="match status" value="1"/>
</dbReference>
<dbReference type="OrthoDB" id="8707306at2"/>
<sequence>MIRTRSILKSALATAMFGAAIWAPAAQASVTSFIDFNGISPLNLNGNESVQLGDYTLTAKASPLAQLLGPDIEAQAGSGMTVNNGTEACTILACPASDSQYYAGINDGSVDFSAKANDFQISSLNFAFVGPIVGLPDFSYGQLILTGQKVGGGIITAARNFAGQNANGDFMFSHWDLGADWADQHLTSLSISSCVFTNDGCVNSVDFPAFNNAQFAIDDLKMTTVPEPGSIALLMLGAAGMGMASRRRRAAK</sequence>
<reference evidence="3 4" key="1">
    <citation type="submission" date="2019-11" db="EMBL/GenBank/DDBJ databases">
        <title>Type strains purchased from KCTC, JCM and DSMZ.</title>
        <authorList>
            <person name="Lu H."/>
        </authorList>
    </citation>
    <scope>NUCLEOTIDE SEQUENCE [LARGE SCALE GENOMIC DNA]</scope>
    <source>
        <strain evidence="3 4">KCTC 42409</strain>
    </source>
</reference>
<evidence type="ECO:0000313" key="4">
    <source>
        <dbReference type="Proteomes" id="UP000484015"/>
    </source>
</evidence>